<reference evidence="3 5" key="1">
    <citation type="submission" date="2014-12" db="EMBL/GenBank/DDBJ databases">
        <title>Whole genome sequencing of Sphingobium xenophagum OW59.</title>
        <authorList>
            <person name="Ohta Y."/>
            <person name="Nishi S."/>
            <person name="Hatada Y."/>
        </authorList>
    </citation>
    <scope>NUCLEOTIDE SEQUENCE [LARGE SCALE GENOMIC DNA]</scope>
    <source>
        <strain evidence="3 5">OW59</strain>
    </source>
</reference>
<dbReference type="Pfam" id="PF12802">
    <property type="entry name" value="MarR_2"/>
    <property type="match status" value="1"/>
</dbReference>
<evidence type="ECO:0000313" key="5">
    <source>
        <dbReference type="Proteomes" id="UP000290975"/>
    </source>
</evidence>
<dbReference type="InterPro" id="IPR036388">
    <property type="entry name" value="WH-like_DNA-bd_sf"/>
</dbReference>
<dbReference type="InterPro" id="IPR039422">
    <property type="entry name" value="MarR/SlyA-like"/>
</dbReference>
<dbReference type="SMART" id="SM00347">
    <property type="entry name" value="HTH_MARR"/>
    <property type="match status" value="1"/>
</dbReference>
<proteinExistence type="predicted"/>
<dbReference type="RefSeq" id="WP_017182442.1">
    <property type="nucleotide sequence ID" value="NZ_BBQY01000038.1"/>
</dbReference>
<name>A0A249MYL1_SPHXE</name>
<evidence type="ECO:0000313" key="4">
    <source>
        <dbReference type="Proteomes" id="UP000217141"/>
    </source>
</evidence>
<dbReference type="STRING" id="1192759.GCA_000277525_01582"/>
<dbReference type="InterPro" id="IPR036390">
    <property type="entry name" value="WH_DNA-bd_sf"/>
</dbReference>
<protein>
    <submittedName>
        <fullName evidence="2">MarR family transcriptional regulator</fullName>
    </submittedName>
</protein>
<dbReference type="PANTHER" id="PTHR33164:SF43">
    <property type="entry name" value="HTH-TYPE TRANSCRIPTIONAL REPRESSOR YETL"/>
    <property type="match status" value="1"/>
</dbReference>
<dbReference type="Proteomes" id="UP000290975">
    <property type="component" value="Unassembled WGS sequence"/>
</dbReference>
<evidence type="ECO:0000313" key="2">
    <source>
        <dbReference type="EMBL" id="ASY46305.1"/>
    </source>
</evidence>
<dbReference type="SUPFAM" id="SSF46785">
    <property type="entry name" value="Winged helix' DNA-binding domain"/>
    <property type="match status" value="1"/>
</dbReference>
<dbReference type="GO" id="GO:0006950">
    <property type="term" value="P:response to stress"/>
    <property type="evidence" value="ECO:0007669"/>
    <property type="project" value="TreeGrafter"/>
</dbReference>
<dbReference type="AlphaFoldDB" id="A0A249MYL1"/>
<dbReference type="KEGG" id="shyd:CJD35_17715"/>
<dbReference type="Proteomes" id="UP000217141">
    <property type="component" value="Chromosome II"/>
</dbReference>
<reference evidence="2 4" key="2">
    <citation type="submission" date="2017-08" db="EMBL/GenBank/DDBJ databases">
        <title>Whole Genome Sequence of Sphingobium hydrophobicum C1: Insights into Adaption to the Electronic-waste Contaminated Sediment.</title>
        <authorList>
            <person name="Song D."/>
            <person name="Chen X."/>
            <person name="Xu M."/>
        </authorList>
    </citation>
    <scope>NUCLEOTIDE SEQUENCE [LARGE SCALE GENOMIC DNA]</scope>
    <source>
        <strain evidence="2 4">C1</strain>
    </source>
</reference>
<keyword evidence="5" id="KW-1185">Reference proteome</keyword>
<dbReference type="EMBL" id="CP022746">
    <property type="protein sequence ID" value="ASY46305.1"/>
    <property type="molecule type" value="Genomic_DNA"/>
</dbReference>
<dbReference type="PANTHER" id="PTHR33164">
    <property type="entry name" value="TRANSCRIPTIONAL REGULATOR, MARR FAMILY"/>
    <property type="match status" value="1"/>
</dbReference>
<feature type="domain" description="HTH marR-type" evidence="1">
    <location>
        <begin position="1"/>
        <end position="155"/>
    </location>
</feature>
<dbReference type="EMBL" id="BBQY01000038">
    <property type="protein sequence ID" value="GBH32466.1"/>
    <property type="molecule type" value="Genomic_DNA"/>
</dbReference>
<organism evidence="2 4">
    <name type="scientific">Sphingobium xenophagum</name>
    <dbReference type="NCBI Taxonomy" id="121428"/>
    <lineage>
        <taxon>Bacteria</taxon>
        <taxon>Pseudomonadati</taxon>
        <taxon>Pseudomonadota</taxon>
        <taxon>Alphaproteobacteria</taxon>
        <taxon>Sphingomonadales</taxon>
        <taxon>Sphingomonadaceae</taxon>
        <taxon>Sphingobium</taxon>
    </lineage>
</organism>
<gene>
    <name evidence="2" type="ORF">CJD35_17715</name>
    <name evidence="3" type="ORF">MBESOW_P3697</name>
</gene>
<dbReference type="InterPro" id="IPR000835">
    <property type="entry name" value="HTH_MarR-typ"/>
</dbReference>
<accession>A0A249MYL1</accession>
<evidence type="ECO:0000259" key="1">
    <source>
        <dbReference type="PROSITE" id="PS50995"/>
    </source>
</evidence>
<dbReference type="Gene3D" id="1.10.10.10">
    <property type="entry name" value="Winged helix-like DNA-binding domain superfamily/Winged helix DNA-binding domain"/>
    <property type="match status" value="1"/>
</dbReference>
<accession>A0A401J740</accession>
<dbReference type="GO" id="GO:0003700">
    <property type="term" value="F:DNA-binding transcription factor activity"/>
    <property type="evidence" value="ECO:0007669"/>
    <property type="project" value="InterPro"/>
</dbReference>
<evidence type="ECO:0000313" key="3">
    <source>
        <dbReference type="EMBL" id="GBH32466.1"/>
    </source>
</evidence>
<dbReference type="PRINTS" id="PR00598">
    <property type="entry name" value="HTHMARR"/>
</dbReference>
<dbReference type="PROSITE" id="PS50995">
    <property type="entry name" value="HTH_MARR_2"/>
    <property type="match status" value="1"/>
</dbReference>
<sequence length="155" mass="17523">MNTMNKDLDPLALFPDPRLSGIDGLVGFHIRLASAAVYQHFTETFSDLGLTQKQVAVLWLIQDQPAIAQADIGRRLKMDRASVMAIVNRMQDRGFLKRGESKQDRRRQTLSLTDAGRESLAAARNCIAEHENWLKARFSPAETAMLVELLRRVYV</sequence>